<organism evidence="2 3">
    <name type="scientific">Rhizopus oryzae</name>
    <name type="common">Mucormycosis agent</name>
    <name type="synonym">Rhizopus arrhizus var. delemar</name>
    <dbReference type="NCBI Taxonomy" id="64495"/>
    <lineage>
        <taxon>Eukaryota</taxon>
        <taxon>Fungi</taxon>
        <taxon>Fungi incertae sedis</taxon>
        <taxon>Mucoromycota</taxon>
        <taxon>Mucoromycotina</taxon>
        <taxon>Mucoromycetes</taxon>
        <taxon>Mucorales</taxon>
        <taxon>Mucorineae</taxon>
        <taxon>Rhizopodaceae</taxon>
        <taxon>Rhizopus</taxon>
    </lineage>
</organism>
<feature type="signal peptide" evidence="1">
    <location>
        <begin position="1"/>
        <end position="20"/>
    </location>
</feature>
<evidence type="ECO:0008006" key="4">
    <source>
        <dbReference type="Google" id="ProtNLM"/>
    </source>
</evidence>
<sequence length="271" mass="29318">MKFLVTQFTAALFAISSISGAAIIARDDLSATPQTQNETVSQYPNSTDIGVLNGTWYLTGVTSNVWEAYQTLSQRMNVQVDCLQVTFNSTSNSTLDAIGSAFLNQTTVGRGLNATAAAAFLLQPPTSDLNVSAHDLSWSAYVSQVFVNKDQWDNITNQGQSDQNTTESGSMAVPGTETMQATMNTRFIDSNAQPGTNDSTSFDTFFIWGSHAQSTTDRSSKRDDQGDIYGVVLSRNPSVSQDIFNKTLSLMPSAVNNVSIVLLEDSCNKQQ</sequence>
<dbReference type="EMBL" id="JAANQT010000976">
    <property type="protein sequence ID" value="KAG1307263.1"/>
    <property type="molecule type" value="Genomic_DNA"/>
</dbReference>
<evidence type="ECO:0000313" key="3">
    <source>
        <dbReference type="Proteomes" id="UP000716291"/>
    </source>
</evidence>
<comment type="caution">
    <text evidence="2">The sequence shown here is derived from an EMBL/GenBank/DDBJ whole genome shotgun (WGS) entry which is preliminary data.</text>
</comment>
<protein>
    <recommendedName>
        <fullName evidence="4">Lipocalin/cytosolic fatty-acid binding domain-containing protein</fullName>
    </recommendedName>
</protein>
<evidence type="ECO:0000256" key="1">
    <source>
        <dbReference type="SAM" id="SignalP"/>
    </source>
</evidence>
<feature type="chain" id="PRO_5040312458" description="Lipocalin/cytosolic fatty-acid binding domain-containing protein" evidence="1">
    <location>
        <begin position="21"/>
        <end position="271"/>
    </location>
</feature>
<dbReference type="AlphaFoldDB" id="A0A9P6X8D6"/>
<reference evidence="2" key="1">
    <citation type="journal article" date="2020" name="Microb. Genom.">
        <title>Genetic diversity of clinical and environmental Mucorales isolates obtained from an investigation of mucormycosis cases among solid organ transplant recipients.</title>
        <authorList>
            <person name="Nguyen M.H."/>
            <person name="Kaul D."/>
            <person name="Muto C."/>
            <person name="Cheng S.J."/>
            <person name="Richter R.A."/>
            <person name="Bruno V.M."/>
            <person name="Liu G."/>
            <person name="Beyhan S."/>
            <person name="Sundermann A.J."/>
            <person name="Mounaud S."/>
            <person name="Pasculle A.W."/>
            <person name="Nierman W.C."/>
            <person name="Driscoll E."/>
            <person name="Cumbie R."/>
            <person name="Clancy C.J."/>
            <person name="Dupont C.L."/>
        </authorList>
    </citation>
    <scope>NUCLEOTIDE SEQUENCE</scope>
    <source>
        <strain evidence="2">GL11</strain>
    </source>
</reference>
<dbReference type="OrthoDB" id="2278190at2759"/>
<name>A0A9P6X8D6_RHIOR</name>
<gene>
    <name evidence="2" type="ORF">G6F64_006952</name>
</gene>
<accession>A0A9P6X8D6</accession>
<dbReference type="Proteomes" id="UP000716291">
    <property type="component" value="Unassembled WGS sequence"/>
</dbReference>
<proteinExistence type="predicted"/>
<keyword evidence="3" id="KW-1185">Reference proteome</keyword>
<evidence type="ECO:0000313" key="2">
    <source>
        <dbReference type="EMBL" id="KAG1307263.1"/>
    </source>
</evidence>
<keyword evidence="1" id="KW-0732">Signal</keyword>